<name>A0A4R6AF06_9RHOB</name>
<accession>A0A4R6AF06</accession>
<dbReference type="PANTHER" id="PTHR28208:SF3">
    <property type="entry name" value="PHOSPHATIDATE PHOSPHATASE APP1"/>
    <property type="match status" value="1"/>
</dbReference>
<reference evidence="2 3" key="1">
    <citation type="submission" date="2019-03" db="EMBL/GenBank/DDBJ databases">
        <title>Primorskyibacter sp. SS33 isolated from sediments.</title>
        <authorList>
            <person name="Xunke S."/>
        </authorList>
    </citation>
    <scope>NUCLEOTIDE SEQUENCE [LARGE SCALE GENOMIC DNA]</scope>
    <source>
        <strain evidence="2 3">SS33</strain>
    </source>
</reference>
<dbReference type="AlphaFoldDB" id="A0A4R6AF06"/>
<dbReference type="Proteomes" id="UP000295701">
    <property type="component" value="Unassembled WGS sequence"/>
</dbReference>
<dbReference type="EMBL" id="SNAA01000004">
    <property type="protein sequence ID" value="TDL81554.1"/>
    <property type="molecule type" value="Genomic_DNA"/>
</dbReference>
<comment type="caution">
    <text evidence="2">The sequence shown here is derived from an EMBL/GenBank/DDBJ whole genome shotgun (WGS) entry which is preliminary data.</text>
</comment>
<feature type="domain" description="Phosphatidate phosphatase APP1 catalytic" evidence="1">
    <location>
        <begin position="188"/>
        <end position="338"/>
    </location>
</feature>
<proteinExistence type="predicted"/>
<keyword evidence="3" id="KW-1185">Reference proteome</keyword>
<protein>
    <submittedName>
        <fullName evidence="2">DUF2183 domain-containing protein</fullName>
    </submittedName>
</protein>
<dbReference type="Pfam" id="PF09949">
    <property type="entry name" value="APP1_cat"/>
    <property type="match status" value="1"/>
</dbReference>
<gene>
    <name evidence="2" type="ORF">E2L08_05395</name>
</gene>
<dbReference type="GO" id="GO:0008195">
    <property type="term" value="F:phosphatidate phosphatase activity"/>
    <property type="evidence" value="ECO:0007669"/>
    <property type="project" value="InterPro"/>
</dbReference>
<dbReference type="InterPro" id="IPR052935">
    <property type="entry name" value="Mg2+_PAP"/>
</dbReference>
<evidence type="ECO:0000313" key="2">
    <source>
        <dbReference type="EMBL" id="TDL81554.1"/>
    </source>
</evidence>
<organism evidence="2 3">
    <name type="scientific">Palleronia sediminis</name>
    <dbReference type="NCBI Taxonomy" id="2547833"/>
    <lineage>
        <taxon>Bacteria</taxon>
        <taxon>Pseudomonadati</taxon>
        <taxon>Pseudomonadota</taxon>
        <taxon>Alphaproteobacteria</taxon>
        <taxon>Rhodobacterales</taxon>
        <taxon>Roseobacteraceae</taxon>
        <taxon>Palleronia</taxon>
    </lineage>
</organism>
<dbReference type="InterPro" id="IPR019236">
    <property type="entry name" value="APP1_cat"/>
</dbReference>
<dbReference type="PANTHER" id="PTHR28208">
    <property type="entry name" value="PHOSPHATIDATE PHOSPHATASE APP1"/>
    <property type="match status" value="1"/>
</dbReference>
<evidence type="ECO:0000259" key="1">
    <source>
        <dbReference type="Pfam" id="PF09949"/>
    </source>
</evidence>
<evidence type="ECO:0000313" key="3">
    <source>
        <dbReference type="Proteomes" id="UP000295701"/>
    </source>
</evidence>
<dbReference type="OrthoDB" id="9789875at2"/>
<sequence length="381" mass="41721">MPSATRVCPDCLRRWLRCMTIPRLLLRMRHGGLACAFGKTRGRSMRLGAIAHRAALWIEEGWHRLRRRKPPEAPVLDAYRGFAVPGGLVLRGRVLAALRRTTPDPGQSRWQNLREIVSLFLTHEVAQVPVVVAGGEGRAISDEEGYVWLEVAGSFAPGWAEVELEIEGKPETRTTFRAMVPDPEARLGIVSDIDDTMLETGAYSLARNLWTTFTGSARTRRIFPDAIVLMDHLSEHGRNPVWYVSSSPWNLHAFLDKVFDRAGLTIGPMFLRDLGLSQDGFLAGGHGAHKGDAIDRIIRANPGLSFVLVGDTGQHDAEIYLEACHRHAGRIAAVILREPGPGPDDASRAAIASIRRLGVVVVHGPDFSAVAGALERAGLLV</sequence>